<dbReference type="Gene3D" id="3.90.1750.20">
    <property type="entry name" value="Putative Large Serine Recombinase, Chain B, Domain 2"/>
    <property type="match status" value="1"/>
</dbReference>
<dbReference type="PANTHER" id="PTHR30461">
    <property type="entry name" value="DNA-INVERTASE FROM LAMBDOID PROPHAGE"/>
    <property type="match status" value="1"/>
</dbReference>
<reference evidence="3 4" key="1">
    <citation type="submission" date="2023-05" db="EMBL/GenBank/DDBJ databases">
        <title>[ruminococcus] sp. nov., isolated from a pig farm feces dump.</title>
        <authorList>
            <person name="Chang Y.-H."/>
        </authorList>
    </citation>
    <scope>NUCLEOTIDE SEQUENCE [LARGE SCALE GENOMIC DNA]</scope>
    <source>
        <strain evidence="3 4">YH-rum2234</strain>
    </source>
</reference>
<dbReference type="RefSeq" id="WP_283229965.1">
    <property type="nucleotide sequence ID" value="NZ_JASGBQ010000003.1"/>
</dbReference>
<keyword evidence="4" id="KW-1185">Reference proteome</keyword>
<accession>A0AAP4B811</accession>
<proteinExistence type="predicted"/>
<dbReference type="PANTHER" id="PTHR30461:SF23">
    <property type="entry name" value="DNA RECOMBINASE-RELATED"/>
    <property type="match status" value="1"/>
</dbReference>
<evidence type="ECO:0000259" key="2">
    <source>
        <dbReference type="PROSITE" id="PS51737"/>
    </source>
</evidence>
<dbReference type="Gene3D" id="3.40.50.1390">
    <property type="entry name" value="Resolvase, N-terminal catalytic domain"/>
    <property type="match status" value="1"/>
</dbReference>
<dbReference type="SMART" id="SM00857">
    <property type="entry name" value="Resolvase"/>
    <property type="match status" value="1"/>
</dbReference>
<name>A0AAP4B811_9FIRM</name>
<protein>
    <submittedName>
        <fullName evidence="3">Recombinase family protein</fullName>
    </submittedName>
</protein>
<dbReference type="CDD" id="cd03770">
    <property type="entry name" value="SR_TndX_transposase"/>
    <property type="match status" value="1"/>
</dbReference>
<dbReference type="InterPro" id="IPR036162">
    <property type="entry name" value="Resolvase-like_N_sf"/>
</dbReference>
<dbReference type="PROSITE" id="PS51737">
    <property type="entry name" value="RECOMBINASE_DNA_BIND"/>
    <property type="match status" value="1"/>
</dbReference>
<dbReference type="Pfam" id="PF00239">
    <property type="entry name" value="Resolvase"/>
    <property type="match status" value="1"/>
</dbReference>
<dbReference type="InterPro" id="IPR050639">
    <property type="entry name" value="SSR_resolvase"/>
</dbReference>
<comment type="caution">
    <text evidence="3">The sequence shown here is derived from an EMBL/GenBank/DDBJ whole genome shotgun (WGS) entry which is preliminary data.</text>
</comment>
<dbReference type="Pfam" id="PF07508">
    <property type="entry name" value="Recombinase"/>
    <property type="match status" value="1"/>
</dbReference>
<feature type="domain" description="Resolvase/invertase-type recombinase catalytic" evidence="1">
    <location>
        <begin position="7"/>
        <end position="155"/>
    </location>
</feature>
<organism evidence="3 4">
    <name type="scientific">Fusibacillus kribbianus</name>
    <dbReference type="NCBI Taxonomy" id="3044208"/>
    <lineage>
        <taxon>Bacteria</taxon>
        <taxon>Bacillati</taxon>
        <taxon>Bacillota</taxon>
        <taxon>Clostridia</taxon>
        <taxon>Lachnospirales</taxon>
        <taxon>Lachnospiraceae</taxon>
        <taxon>Fusibacillus</taxon>
    </lineage>
</organism>
<dbReference type="InterPro" id="IPR038109">
    <property type="entry name" value="DNA_bind_recomb_sf"/>
</dbReference>
<dbReference type="EMBL" id="JASGBQ010000003">
    <property type="protein sequence ID" value="MDI9241454.1"/>
    <property type="molecule type" value="Genomic_DNA"/>
</dbReference>
<gene>
    <name evidence="3" type="ORF">QJ036_03045</name>
</gene>
<dbReference type="AlphaFoldDB" id="A0AAP4B811"/>
<dbReference type="Proteomes" id="UP001300383">
    <property type="component" value="Unassembled WGS sequence"/>
</dbReference>
<dbReference type="GO" id="GO:0000150">
    <property type="term" value="F:DNA strand exchange activity"/>
    <property type="evidence" value="ECO:0007669"/>
    <property type="project" value="InterPro"/>
</dbReference>
<evidence type="ECO:0000313" key="4">
    <source>
        <dbReference type="Proteomes" id="UP001300383"/>
    </source>
</evidence>
<dbReference type="GO" id="GO:0003677">
    <property type="term" value="F:DNA binding"/>
    <property type="evidence" value="ECO:0007669"/>
    <property type="project" value="InterPro"/>
</dbReference>
<dbReference type="InterPro" id="IPR006119">
    <property type="entry name" value="Resolv_N"/>
</dbReference>
<evidence type="ECO:0000313" key="3">
    <source>
        <dbReference type="EMBL" id="MDI9241454.1"/>
    </source>
</evidence>
<feature type="domain" description="Recombinase" evidence="2">
    <location>
        <begin position="163"/>
        <end position="297"/>
    </location>
</feature>
<evidence type="ECO:0000259" key="1">
    <source>
        <dbReference type="PROSITE" id="PS51736"/>
    </source>
</evidence>
<dbReference type="SUPFAM" id="SSF53041">
    <property type="entry name" value="Resolvase-like"/>
    <property type="match status" value="1"/>
</dbReference>
<sequence>MCHNTPSAGIYMRLSKDDKDRSESSSITNQRKLLLAYAKARKLPVTEEYVDDGYSGTNFNRPAFRRMLADIESRRINVILTKDLSRLGRDYIMTGQYTEVYFPSRHVRFIAVNDGFDSASSDTDIGPFKNVVNEMYARDTSRKIRSAFLVRMQEGSYVGSLAPFGYRKSPEDRHRLIPDPPAAAIVRRIFEAAGEGSSPSQIAAALSRLALPTPSAYRTGKERSGSWSARTVIKILRNPVYLGHMVQGKSRKVSFKSSLTIANPPESWIVVEHTHEPLIDKALFERAGELLDSRRCRSLPDGGRPSPCVWGSDATPLESPAAGLSIPHGNGSSPF</sequence>
<dbReference type="InterPro" id="IPR011109">
    <property type="entry name" value="DNA_bind_recombinase_dom"/>
</dbReference>
<dbReference type="PROSITE" id="PS51736">
    <property type="entry name" value="RECOMBINASES_3"/>
    <property type="match status" value="1"/>
</dbReference>